<protein>
    <submittedName>
        <fullName evidence="3">Uncharacterized protein</fullName>
    </submittedName>
</protein>
<sequence>MYGSSQPQPAGGGYPPAGGHPGWQPPQPGWPPAGAPTPQPLPGPPGPGPGGSGSPAVIRAPRPPRAPRTAEQALRDLPARALGLVGAGLVVLTAAVPWLNAPGLPDSSGLRTASQLWAVGSVLSDVLKLAAVVWVLVPIAGTALWALRWVVRPWAWPAVFVSGVATLVLVVSVLVLVSGADGGGVGVGLWLGVAGASVSIAADILHFVRSTRSAA</sequence>
<feature type="transmembrane region" description="Helical" evidence="2">
    <location>
        <begin position="154"/>
        <end position="177"/>
    </location>
</feature>
<feature type="region of interest" description="Disordered" evidence="1">
    <location>
        <begin position="1"/>
        <end position="70"/>
    </location>
</feature>
<dbReference type="RefSeq" id="WP_203007398.1">
    <property type="nucleotide sequence ID" value="NZ_JADWYU010000260.1"/>
</dbReference>
<reference evidence="3" key="1">
    <citation type="submission" date="2020-12" db="EMBL/GenBank/DDBJ databases">
        <title>Genomic characterization of non-nitrogen-fixing Frankia strains.</title>
        <authorList>
            <person name="Carlos-Shanley C."/>
            <person name="Guerra T."/>
            <person name="Hahn D."/>
        </authorList>
    </citation>
    <scope>NUCLEOTIDE SEQUENCE</scope>
    <source>
        <strain evidence="3">CN6</strain>
    </source>
</reference>
<proteinExistence type="predicted"/>
<name>A0A937RJI9_9ACTN</name>
<dbReference type="Proteomes" id="UP000604475">
    <property type="component" value="Unassembled WGS sequence"/>
</dbReference>
<feature type="transmembrane region" description="Helical" evidence="2">
    <location>
        <begin position="81"/>
        <end position="99"/>
    </location>
</feature>
<gene>
    <name evidence="3" type="ORF">I7412_15385</name>
</gene>
<feature type="compositionally biased region" description="Pro residues" evidence="1">
    <location>
        <begin position="23"/>
        <end position="48"/>
    </location>
</feature>
<dbReference type="AlphaFoldDB" id="A0A937RJI9"/>
<accession>A0A937RJI9</accession>
<comment type="caution">
    <text evidence="3">The sequence shown here is derived from an EMBL/GenBank/DDBJ whole genome shotgun (WGS) entry which is preliminary data.</text>
</comment>
<feature type="transmembrane region" description="Helical" evidence="2">
    <location>
        <begin position="189"/>
        <end position="208"/>
    </location>
</feature>
<keyword evidence="4" id="KW-1185">Reference proteome</keyword>
<feature type="transmembrane region" description="Helical" evidence="2">
    <location>
        <begin position="126"/>
        <end position="147"/>
    </location>
</feature>
<evidence type="ECO:0000313" key="3">
    <source>
        <dbReference type="EMBL" id="MBL7628509.1"/>
    </source>
</evidence>
<keyword evidence="2" id="KW-0472">Membrane</keyword>
<feature type="compositionally biased region" description="Gly residues" evidence="1">
    <location>
        <begin position="10"/>
        <end position="21"/>
    </location>
</feature>
<organism evidence="3 4">
    <name type="scientific">Frankia nepalensis</name>
    <dbReference type="NCBI Taxonomy" id="1836974"/>
    <lineage>
        <taxon>Bacteria</taxon>
        <taxon>Bacillati</taxon>
        <taxon>Actinomycetota</taxon>
        <taxon>Actinomycetes</taxon>
        <taxon>Frankiales</taxon>
        <taxon>Frankiaceae</taxon>
        <taxon>Frankia</taxon>
    </lineage>
</organism>
<dbReference type="EMBL" id="JAEACQ010000189">
    <property type="protein sequence ID" value="MBL7628509.1"/>
    <property type="molecule type" value="Genomic_DNA"/>
</dbReference>
<evidence type="ECO:0000256" key="1">
    <source>
        <dbReference type="SAM" id="MobiDB-lite"/>
    </source>
</evidence>
<keyword evidence="2" id="KW-1133">Transmembrane helix</keyword>
<evidence type="ECO:0000256" key="2">
    <source>
        <dbReference type="SAM" id="Phobius"/>
    </source>
</evidence>
<evidence type="ECO:0000313" key="4">
    <source>
        <dbReference type="Proteomes" id="UP000604475"/>
    </source>
</evidence>
<keyword evidence="2" id="KW-0812">Transmembrane</keyword>